<reference evidence="8" key="1">
    <citation type="submission" date="2016-01" db="EMBL/GenBank/DDBJ databases">
        <title>Draft genome sequence of Thermodesulfovibrio aggregans strain TGE-P1.</title>
        <authorList>
            <person name="Sekiguchi Y."/>
            <person name="Ohashi A."/>
            <person name="Matsuura N."/>
            <person name="Tourlousse M.D."/>
        </authorList>
    </citation>
    <scope>NUCLEOTIDE SEQUENCE [LARGE SCALE GENOMIC DNA]</scope>
    <source>
        <strain evidence="8">TGE-P1</strain>
    </source>
</reference>
<feature type="transmembrane region" description="Helical" evidence="6">
    <location>
        <begin position="152"/>
        <end position="172"/>
    </location>
</feature>
<protein>
    <submittedName>
        <fullName evidence="7">Branched-chain amino acid transport system permease protein</fullName>
    </submittedName>
</protein>
<keyword evidence="4 6" id="KW-1133">Transmembrane helix</keyword>
<dbReference type="OrthoDB" id="9780757at2"/>
<keyword evidence="3 6" id="KW-0812">Transmembrane</keyword>
<dbReference type="Proteomes" id="UP000054976">
    <property type="component" value="Unassembled WGS sequence"/>
</dbReference>
<feature type="transmembrane region" description="Helical" evidence="6">
    <location>
        <begin position="242"/>
        <end position="262"/>
    </location>
</feature>
<accession>A0A0U9HL92</accession>
<evidence type="ECO:0000256" key="5">
    <source>
        <dbReference type="ARBA" id="ARBA00023136"/>
    </source>
</evidence>
<dbReference type="PANTHER" id="PTHR30482">
    <property type="entry name" value="HIGH-AFFINITY BRANCHED-CHAIN AMINO ACID TRANSPORT SYSTEM PERMEASE"/>
    <property type="match status" value="1"/>
</dbReference>
<name>A0A0U9HL92_9BACT</name>
<feature type="transmembrane region" description="Helical" evidence="6">
    <location>
        <begin position="203"/>
        <end position="222"/>
    </location>
</feature>
<dbReference type="InterPro" id="IPR001851">
    <property type="entry name" value="ABC_transp_permease"/>
</dbReference>
<dbReference type="GO" id="GO:0015658">
    <property type="term" value="F:branched-chain amino acid transmembrane transporter activity"/>
    <property type="evidence" value="ECO:0007669"/>
    <property type="project" value="InterPro"/>
</dbReference>
<proteinExistence type="predicted"/>
<dbReference type="STRING" id="86166.TAGGR_143"/>
<dbReference type="CDD" id="cd06581">
    <property type="entry name" value="TM_PBP1_LivM_like"/>
    <property type="match status" value="1"/>
</dbReference>
<dbReference type="GO" id="GO:0005886">
    <property type="term" value="C:plasma membrane"/>
    <property type="evidence" value="ECO:0007669"/>
    <property type="project" value="UniProtKB-SubCell"/>
</dbReference>
<feature type="transmembrane region" description="Helical" evidence="6">
    <location>
        <begin position="79"/>
        <end position="99"/>
    </location>
</feature>
<evidence type="ECO:0000313" key="7">
    <source>
        <dbReference type="EMBL" id="GAQ93879.1"/>
    </source>
</evidence>
<sequence length="318" mass="34997">MKKSVILFFIFIAILVILPFLVSGYWLRVLTQTFMFAAIATGSNIIIGFTGYPAFGNIAFFGIGAYVTGVLMTKYNFSFLLTLPLCALSGFLIATLLGLPLLRLKGHYFAIATIGVMEAIKEIVDNMTEITGGGMGLTLPIMEGEPAYIYKFFYYAILLIMLLTIAVAFLIFRSKFGYALRAIRIDEDAASVMGINTSLFKTISWAISGALVGIAGGAYAYWLTYIDPSTVFETSYSVKMFAMILLGGGTTVLGPMIGAFILELVSEFVWSKFIEIHGMILGMLIILIVIFIPKGLFETFKGGFSFRKIIINLRENKL</sequence>
<feature type="transmembrane region" description="Helical" evidence="6">
    <location>
        <begin position="274"/>
        <end position="292"/>
    </location>
</feature>
<keyword evidence="8" id="KW-1185">Reference proteome</keyword>
<evidence type="ECO:0000313" key="8">
    <source>
        <dbReference type="Proteomes" id="UP000054976"/>
    </source>
</evidence>
<comment type="caution">
    <text evidence="7">The sequence shown here is derived from an EMBL/GenBank/DDBJ whole genome shotgun (WGS) entry which is preliminary data.</text>
</comment>
<dbReference type="InterPro" id="IPR043428">
    <property type="entry name" value="LivM-like"/>
</dbReference>
<evidence type="ECO:0000256" key="6">
    <source>
        <dbReference type="SAM" id="Phobius"/>
    </source>
</evidence>
<feature type="transmembrane region" description="Helical" evidence="6">
    <location>
        <begin position="34"/>
        <end position="67"/>
    </location>
</feature>
<dbReference type="RefSeq" id="WP_059175371.1">
    <property type="nucleotide sequence ID" value="NZ_BCNO01000001.1"/>
</dbReference>
<gene>
    <name evidence="7" type="ORF">TAGGR_143</name>
</gene>
<evidence type="ECO:0000256" key="4">
    <source>
        <dbReference type="ARBA" id="ARBA00022989"/>
    </source>
</evidence>
<keyword evidence="5 6" id="KW-0472">Membrane</keyword>
<dbReference type="EMBL" id="BCNO01000001">
    <property type="protein sequence ID" value="GAQ93879.1"/>
    <property type="molecule type" value="Genomic_DNA"/>
</dbReference>
<feature type="transmembrane region" description="Helical" evidence="6">
    <location>
        <begin position="7"/>
        <end position="28"/>
    </location>
</feature>
<comment type="subcellular location">
    <subcellularLocation>
        <location evidence="1">Cell membrane</location>
        <topology evidence="1">Multi-pass membrane protein</topology>
    </subcellularLocation>
</comment>
<evidence type="ECO:0000256" key="2">
    <source>
        <dbReference type="ARBA" id="ARBA00022475"/>
    </source>
</evidence>
<dbReference type="PANTHER" id="PTHR30482:SF10">
    <property type="entry name" value="HIGH-AFFINITY BRANCHED-CHAIN AMINO ACID TRANSPORT PROTEIN BRAE"/>
    <property type="match status" value="1"/>
</dbReference>
<organism evidence="7 8">
    <name type="scientific">Thermodesulfovibrio aggregans</name>
    <dbReference type="NCBI Taxonomy" id="86166"/>
    <lineage>
        <taxon>Bacteria</taxon>
        <taxon>Pseudomonadati</taxon>
        <taxon>Nitrospirota</taxon>
        <taxon>Thermodesulfovibrionia</taxon>
        <taxon>Thermodesulfovibrionales</taxon>
        <taxon>Thermodesulfovibrionaceae</taxon>
        <taxon>Thermodesulfovibrio</taxon>
    </lineage>
</organism>
<dbReference type="Pfam" id="PF02653">
    <property type="entry name" value="BPD_transp_2"/>
    <property type="match status" value="1"/>
</dbReference>
<evidence type="ECO:0000256" key="3">
    <source>
        <dbReference type="ARBA" id="ARBA00022692"/>
    </source>
</evidence>
<evidence type="ECO:0000256" key="1">
    <source>
        <dbReference type="ARBA" id="ARBA00004651"/>
    </source>
</evidence>
<keyword evidence="2" id="KW-1003">Cell membrane</keyword>
<dbReference type="AlphaFoldDB" id="A0A0U9HL92"/>